<dbReference type="EMBL" id="CM007898">
    <property type="protein sequence ID" value="OTG14722.1"/>
    <property type="molecule type" value="Genomic_DNA"/>
</dbReference>
<evidence type="ECO:0000256" key="3">
    <source>
        <dbReference type="ARBA" id="ARBA00023002"/>
    </source>
</evidence>
<evidence type="ECO:0000256" key="10">
    <source>
        <dbReference type="ARBA" id="ARBA00042087"/>
    </source>
</evidence>
<evidence type="ECO:0000256" key="6">
    <source>
        <dbReference type="ARBA" id="ARBA00037100"/>
    </source>
</evidence>
<dbReference type="EC" id="1.1.1.219" evidence="8"/>
<dbReference type="GO" id="GO:0045552">
    <property type="term" value="F:dihydroflavanol 4-reductase activity"/>
    <property type="evidence" value="ECO:0007669"/>
    <property type="project" value="UniProtKB-EC"/>
</dbReference>
<keyword evidence="3" id="KW-0560">Oxidoreductase</keyword>
<dbReference type="InterPro" id="IPR036291">
    <property type="entry name" value="NAD(P)-bd_dom_sf"/>
</dbReference>
<dbReference type="STRING" id="4232.A0A251TVW9"/>
<dbReference type="CDD" id="cd08958">
    <property type="entry name" value="FR_SDR_e"/>
    <property type="match status" value="1"/>
</dbReference>
<dbReference type="InParanoid" id="A0A251TVW9"/>
<evidence type="ECO:0000256" key="4">
    <source>
        <dbReference type="ARBA" id="ARBA00023241"/>
    </source>
</evidence>
<dbReference type="EC" id="1.1.1.234" evidence="7"/>
<comment type="similarity">
    <text evidence="5">Belongs to the NAD(P)-dependent epimerase/dehydratase family. Dihydroflavonol-4-reductase subfamily.</text>
</comment>
<dbReference type="AlphaFoldDB" id="A0A251TVW9"/>
<evidence type="ECO:0000256" key="12">
    <source>
        <dbReference type="ARBA" id="ARBA00048870"/>
    </source>
</evidence>
<dbReference type="InterPro" id="IPR050425">
    <property type="entry name" value="NAD(P)_dehydrat-like"/>
</dbReference>
<comment type="catalytic activity">
    <reaction evidence="13">
        <text>a (2R,3S,4S)-leucoanthocyanidin + NADP(+) = a (2R,3R)-dihydroflavonol + NADPH + H(+)</text>
        <dbReference type="Rhea" id="RHEA:54444"/>
        <dbReference type="ChEBI" id="CHEBI:15378"/>
        <dbReference type="ChEBI" id="CHEBI:57783"/>
        <dbReference type="ChEBI" id="CHEBI:58349"/>
        <dbReference type="ChEBI" id="CHEBI:138176"/>
        <dbReference type="ChEBI" id="CHEBI:138188"/>
        <dbReference type="EC" id="1.1.1.219"/>
    </reaction>
</comment>
<comment type="pathway">
    <text evidence="1">Pigment biosynthesis; anthocyanin biosynthesis.</text>
</comment>
<evidence type="ECO:0000256" key="11">
    <source>
        <dbReference type="ARBA" id="ARBA00042831"/>
    </source>
</evidence>
<organism evidence="15 16">
    <name type="scientific">Helianthus annuus</name>
    <name type="common">Common sunflower</name>
    <dbReference type="NCBI Taxonomy" id="4232"/>
    <lineage>
        <taxon>Eukaryota</taxon>
        <taxon>Viridiplantae</taxon>
        <taxon>Streptophyta</taxon>
        <taxon>Embryophyta</taxon>
        <taxon>Tracheophyta</taxon>
        <taxon>Spermatophyta</taxon>
        <taxon>Magnoliopsida</taxon>
        <taxon>eudicotyledons</taxon>
        <taxon>Gunneridae</taxon>
        <taxon>Pentapetalae</taxon>
        <taxon>asterids</taxon>
        <taxon>campanulids</taxon>
        <taxon>Asterales</taxon>
        <taxon>Asteraceae</taxon>
        <taxon>Asteroideae</taxon>
        <taxon>Heliantheae alliance</taxon>
        <taxon>Heliantheae</taxon>
        <taxon>Helianthus</taxon>
    </lineage>
</organism>
<dbReference type="Proteomes" id="UP000215914">
    <property type="component" value="Chromosome 9"/>
</dbReference>
<evidence type="ECO:0000256" key="9">
    <source>
        <dbReference type="ARBA" id="ARBA00039963"/>
    </source>
</evidence>
<keyword evidence="2" id="KW-0521">NADP</keyword>
<dbReference type="FunFam" id="3.40.50.720:FF:000085">
    <property type="entry name" value="Dihydroflavonol reductase"/>
    <property type="match status" value="1"/>
</dbReference>
<dbReference type="Pfam" id="PF01370">
    <property type="entry name" value="Epimerase"/>
    <property type="match status" value="1"/>
</dbReference>
<feature type="domain" description="NAD-dependent epimerase/dehydratase" evidence="14">
    <location>
        <begin position="49"/>
        <end position="288"/>
    </location>
</feature>
<comment type="function">
    <text evidence="6">Bifunctional enzyme involved in flavonoid metabolism.</text>
</comment>
<evidence type="ECO:0000256" key="2">
    <source>
        <dbReference type="ARBA" id="ARBA00022857"/>
    </source>
</evidence>
<evidence type="ECO:0000313" key="16">
    <source>
        <dbReference type="Proteomes" id="UP000215914"/>
    </source>
</evidence>
<dbReference type="PANTHER" id="PTHR10366">
    <property type="entry name" value="NAD DEPENDENT EPIMERASE/DEHYDRATASE"/>
    <property type="match status" value="1"/>
</dbReference>
<gene>
    <name evidence="15" type="ORF">HannXRQ_Chr09g0252581</name>
</gene>
<accession>A0A251TVW9</accession>
<evidence type="ECO:0000259" key="14">
    <source>
        <dbReference type="Pfam" id="PF01370"/>
    </source>
</evidence>
<dbReference type="PANTHER" id="PTHR10366:SF825">
    <property type="entry name" value="NAD(P)-BINDING ROSSMANN-FOLD SUPERFAMILY PROTEIN"/>
    <property type="match status" value="1"/>
</dbReference>
<dbReference type="SUPFAM" id="SSF51735">
    <property type="entry name" value="NAD(P)-binding Rossmann-fold domains"/>
    <property type="match status" value="1"/>
</dbReference>
<protein>
    <recommendedName>
        <fullName evidence="9">Dihydroflavonol 4-reductase</fullName>
        <ecNumber evidence="8">1.1.1.219</ecNumber>
        <ecNumber evidence="7">1.1.1.234</ecNumber>
    </recommendedName>
    <alternativeName>
        <fullName evidence="11">Dihydrokaempferol 4-reductase</fullName>
    </alternativeName>
    <alternativeName>
        <fullName evidence="10">Flavanone 4-reductase</fullName>
    </alternativeName>
</protein>
<dbReference type="OMA" id="YATNEWY"/>
<dbReference type="Gene3D" id="3.40.50.720">
    <property type="entry name" value="NAD(P)-binding Rossmann-like Domain"/>
    <property type="match status" value="1"/>
</dbReference>
<dbReference type="GO" id="GO:0016616">
    <property type="term" value="F:oxidoreductase activity, acting on the CH-OH group of donors, NAD or NADP as acceptor"/>
    <property type="evidence" value="ECO:0000318"/>
    <property type="project" value="GO_Central"/>
</dbReference>
<proteinExistence type="inferred from homology"/>
<dbReference type="InterPro" id="IPR001509">
    <property type="entry name" value="Epimerase_deHydtase"/>
</dbReference>
<reference evidence="16" key="1">
    <citation type="journal article" date="2017" name="Nature">
        <title>The sunflower genome provides insights into oil metabolism, flowering and Asterid evolution.</title>
        <authorList>
            <person name="Badouin H."/>
            <person name="Gouzy J."/>
            <person name="Grassa C.J."/>
            <person name="Murat F."/>
            <person name="Staton S.E."/>
            <person name="Cottret L."/>
            <person name="Lelandais-Briere C."/>
            <person name="Owens G.L."/>
            <person name="Carrere S."/>
            <person name="Mayjonade B."/>
            <person name="Legrand L."/>
            <person name="Gill N."/>
            <person name="Kane N.C."/>
            <person name="Bowers J.E."/>
            <person name="Hubner S."/>
            <person name="Bellec A."/>
            <person name="Berard A."/>
            <person name="Berges H."/>
            <person name="Blanchet N."/>
            <person name="Boniface M.C."/>
            <person name="Brunel D."/>
            <person name="Catrice O."/>
            <person name="Chaidir N."/>
            <person name="Claudel C."/>
            <person name="Donnadieu C."/>
            <person name="Faraut T."/>
            <person name="Fievet G."/>
            <person name="Helmstetter N."/>
            <person name="King M."/>
            <person name="Knapp S.J."/>
            <person name="Lai Z."/>
            <person name="Le Paslier M.C."/>
            <person name="Lippi Y."/>
            <person name="Lorenzon L."/>
            <person name="Mandel J.R."/>
            <person name="Marage G."/>
            <person name="Marchand G."/>
            <person name="Marquand E."/>
            <person name="Bret-Mestries E."/>
            <person name="Morien E."/>
            <person name="Nambeesan S."/>
            <person name="Nguyen T."/>
            <person name="Pegot-Espagnet P."/>
            <person name="Pouilly N."/>
            <person name="Raftis F."/>
            <person name="Sallet E."/>
            <person name="Schiex T."/>
            <person name="Thomas J."/>
            <person name="Vandecasteele C."/>
            <person name="Vares D."/>
            <person name="Vear F."/>
            <person name="Vautrin S."/>
            <person name="Crespi M."/>
            <person name="Mangin B."/>
            <person name="Burke J.M."/>
            <person name="Salse J."/>
            <person name="Munos S."/>
            <person name="Vincourt P."/>
            <person name="Rieseberg L.H."/>
            <person name="Langlade N.B."/>
        </authorList>
    </citation>
    <scope>NUCLEOTIDE SEQUENCE [LARGE SCALE GENOMIC DNA]</scope>
    <source>
        <strain evidence="16">cv. SF193</strain>
    </source>
</reference>
<evidence type="ECO:0000256" key="1">
    <source>
        <dbReference type="ARBA" id="ARBA00004935"/>
    </source>
</evidence>
<evidence type="ECO:0000256" key="5">
    <source>
        <dbReference type="ARBA" id="ARBA00023445"/>
    </source>
</evidence>
<dbReference type="GO" id="GO:0047890">
    <property type="term" value="F:flavanone 4-reductase activity"/>
    <property type="evidence" value="ECO:0007669"/>
    <property type="project" value="UniProtKB-EC"/>
</dbReference>
<comment type="catalytic activity">
    <reaction evidence="12">
        <text>(2S)-flavan-4-ol + NADP(+) = (2S)-flavanone + NADPH + H(+)</text>
        <dbReference type="Rhea" id="RHEA:11228"/>
        <dbReference type="ChEBI" id="CHEBI:15378"/>
        <dbReference type="ChEBI" id="CHEBI:15605"/>
        <dbReference type="ChEBI" id="CHEBI:15606"/>
        <dbReference type="ChEBI" id="CHEBI:57783"/>
        <dbReference type="ChEBI" id="CHEBI:58349"/>
        <dbReference type="EC" id="1.1.1.234"/>
    </reaction>
</comment>
<sequence length="365" mass="40515">MYLSILNCLDLVFWFAFLVTRSFLWRNLDFPTSLRSTTSRQMAGEGKVVCVTGASGYIASWLVKLLLDHGYTVHATVRSLDDPKKTEHLLALDGAKERLSLFEANLSVEGSFDSAFNGCVCVFHTASPVTFASLDDPQMELLDPAVKGTLNVLKSAAKVQSLKRVVFTSSLAAVIYGYKPPSGVVDETWFSDPVFCEQTKLWYHLSKTLAETAAVNFSKENGLDLVVINPGFVIGPILQPTLNFTSEAFMSFIETGKEVFADGIYMLVDVRDIAIAHILAFEKAEANGRYCIVGDVVRSSEIKMILDKLYPDLGFSQRYKDKCVEAQLYSISKVKAESLGVDFTPLEVSLRDTIESLKEKKFMKL</sequence>
<dbReference type="GO" id="GO:0009813">
    <property type="term" value="P:flavonoid biosynthetic process"/>
    <property type="evidence" value="ECO:0007669"/>
    <property type="project" value="UniProtKB-KW"/>
</dbReference>
<name>A0A251TVW9_HELAN</name>
<evidence type="ECO:0000256" key="13">
    <source>
        <dbReference type="ARBA" id="ARBA00049132"/>
    </source>
</evidence>
<evidence type="ECO:0000256" key="8">
    <source>
        <dbReference type="ARBA" id="ARBA00039057"/>
    </source>
</evidence>
<keyword evidence="4" id="KW-0284">Flavonoid biosynthesis</keyword>
<keyword evidence="16" id="KW-1185">Reference proteome</keyword>
<evidence type="ECO:0000256" key="7">
    <source>
        <dbReference type="ARBA" id="ARBA00039055"/>
    </source>
</evidence>
<evidence type="ECO:0000313" key="15">
    <source>
        <dbReference type="EMBL" id="OTG14722.1"/>
    </source>
</evidence>